<dbReference type="InterPro" id="IPR020843">
    <property type="entry name" value="ER"/>
</dbReference>
<evidence type="ECO:0000313" key="7">
    <source>
        <dbReference type="EMBL" id="MBK0417725.1"/>
    </source>
</evidence>
<evidence type="ECO:0000256" key="4">
    <source>
        <dbReference type="ARBA" id="ARBA00023002"/>
    </source>
</evidence>
<evidence type="ECO:0000313" key="8">
    <source>
        <dbReference type="Proteomes" id="UP000608530"/>
    </source>
</evidence>
<reference evidence="7" key="1">
    <citation type="submission" date="2020-12" db="EMBL/GenBank/DDBJ databases">
        <title>Leucobacter sp. CAS1, isolated from Chromium sludge.</title>
        <authorList>
            <person name="Xu Z."/>
        </authorList>
    </citation>
    <scope>NUCLEOTIDE SEQUENCE</scope>
    <source>
        <strain evidence="7">CSA1</strain>
    </source>
</reference>
<dbReference type="Proteomes" id="UP000608530">
    <property type="component" value="Unassembled WGS sequence"/>
</dbReference>
<keyword evidence="2 5" id="KW-0479">Metal-binding</keyword>
<dbReference type="SUPFAM" id="SSF50129">
    <property type="entry name" value="GroES-like"/>
    <property type="match status" value="1"/>
</dbReference>
<evidence type="ECO:0000256" key="2">
    <source>
        <dbReference type="ARBA" id="ARBA00022723"/>
    </source>
</evidence>
<dbReference type="EMBL" id="JAEHOH010000001">
    <property type="protein sequence ID" value="MBK0417725.1"/>
    <property type="molecule type" value="Genomic_DNA"/>
</dbReference>
<organism evidence="7 8">
    <name type="scientific">Leucobacter chromiisoli</name>
    <dbReference type="NCBI Taxonomy" id="2796471"/>
    <lineage>
        <taxon>Bacteria</taxon>
        <taxon>Bacillati</taxon>
        <taxon>Actinomycetota</taxon>
        <taxon>Actinomycetes</taxon>
        <taxon>Micrococcales</taxon>
        <taxon>Microbacteriaceae</taxon>
        <taxon>Leucobacter</taxon>
    </lineage>
</organism>
<dbReference type="AlphaFoldDB" id="A0A934UTI0"/>
<gene>
    <name evidence="7" type="ORF">JD276_01565</name>
</gene>
<evidence type="ECO:0000256" key="1">
    <source>
        <dbReference type="ARBA" id="ARBA00001947"/>
    </source>
</evidence>
<sequence length="351" mass="36763">MKAARFHAKEDVRIEDIEEPTPGPGEVKIRNAYSGICGSDLHIYFAPESAGISFDEPHPLTGSLPPQVLGHEFSGTVVELGEGVDSVQVGDRVAVWPIYYCGECPACEKGMVNVCRMISFHGVMSNGGGMAEYTTVPASKLHVLPDDVDLRMGALVEPMAVAWHAVERSGIEAGQTALVAGAGPIGIGVWFALRARGVETVIVSEPSAERRAAIEGVGATTVVNPAEEDLTARVQAETGGRGVDVAFDAAGVGVAVTSALGELTPGGEVVVVAIHERPLELMPTQLVMSETAIRGTLGYLQSDFDAVIQAMSSGGYTSEGWVSEVPLEGVVEAMIDLRAGKRMKVLVRAGA</sequence>
<evidence type="ECO:0000256" key="5">
    <source>
        <dbReference type="RuleBase" id="RU361277"/>
    </source>
</evidence>
<dbReference type="GO" id="GO:0016491">
    <property type="term" value="F:oxidoreductase activity"/>
    <property type="evidence" value="ECO:0007669"/>
    <property type="project" value="UniProtKB-KW"/>
</dbReference>
<dbReference type="InterPro" id="IPR013154">
    <property type="entry name" value="ADH-like_N"/>
</dbReference>
<dbReference type="Pfam" id="PF00107">
    <property type="entry name" value="ADH_zinc_N"/>
    <property type="match status" value="1"/>
</dbReference>
<dbReference type="PANTHER" id="PTHR43401">
    <property type="entry name" value="L-THREONINE 3-DEHYDROGENASE"/>
    <property type="match status" value="1"/>
</dbReference>
<dbReference type="PANTHER" id="PTHR43401:SF2">
    <property type="entry name" value="L-THREONINE 3-DEHYDROGENASE"/>
    <property type="match status" value="1"/>
</dbReference>
<keyword evidence="4" id="KW-0560">Oxidoreductase</keyword>
<feature type="domain" description="Enoyl reductase (ER)" evidence="6">
    <location>
        <begin position="7"/>
        <end position="347"/>
    </location>
</feature>
<keyword evidence="8" id="KW-1185">Reference proteome</keyword>
<dbReference type="PROSITE" id="PS00059">
    <property type="entry name" value="ADH_ZINC"/>
    <property type="match status" value="1"/>
</dbReference>
<evidence type="ECO:0000259" key="6">
    <source>
        <dbReference type="SMART" id="SM00829"/>
    </source>
</evidence>
<dbReference type="Pfam" id="PF08240">
    <property type="entry name" value="ADH_N"/>
    <property type="match status" value="1"/>
</dbReference>
<dbReference type="InterPro" id="IPR011032">
    <property type="entry name" value="GroES-like_sf"/>
</dbReference>
<dbReference type="Gene3D" id="3.40.50.720">
    <property type="entry name" value="NAD(P)-binding Rossmann-like Domain"/>
    <property type="match status" value="1"/>
</dbReference>
<name>A0A934UTI0_9MICO</name>
<proteinExistence type="inferred from homology"/>
<dbReference type="GO" id="GO:0008270">
    <property type="term" value="F:zinc ion binding"/>
    <property type="evidence" value="ECO:0007669"/>
    <property type="project" value="InterPro"/>
</dbReference>
<evidence type="ECO:0000256" key="3">
    <source>
        <dbReference type="ARBA" id="ARBA00022833"/>
    </source>
</evidence>
<dbReference type="InterPro" id="IPR013149">
    <property type="entry name" value="ADH-like_C"/>
</dbReference>
<dbReference type="InterPro" id="IPR036291">
    <property type="entry name" value="NAD(P)-bd_dom_sf"/>
</dbReference>
<comment type="similarity">
    <text evidence="5">Belongs to the zinc-containing alcohol dehydrogenase family.</text>
</comment>
<dbReference type="SUPFAM" id="SSF51735">
    <property type="entry name" value="NAD(P)-binding Rossmann-fold domains"/>
    <property type="match status" value="1"/>
</dbReference>
<protein>
    <submittedName>
        <fullName evidence="7">2,3-butanediol dehydrogenase</fullName>
    </submittedName>
</protein>
<accession>A0A934UTI0</accession>
<comment type="cofactor">
    <cofactor evidence="1 5">
        <name>Zn(2+)</name>
        <dbReference type="ChEBI" id="CHEBI:29105"/>
    </cofactor>
</comment>
<dbReference type="Gene3D" id="3.90.180.10">
    <property type="entry name" value="Medium-chain alcohol dehydrogenases, catalytic domain"/>
    <property type="match status" value="1"/>
</dbReference>
<dbReference type="InterPro" id="IPR050129">
    <property type="entry name" value="Zn_alcohol_dh"/>
</dbReference>
<dbReference type="SMART" id="SM00829">
    <property type="entry name" value="PKS_ER"/>
    <property type="match status" value="1"/>
</dbReference>
<dbReference type="InterPro" id="IPR002328">
    <property type="entry name" value="ADH_Zn_CS"/>
</dbReference>
<dbReference type="CDD" id="cd08233">
    <property type="entry name" value="butanediol_DH_like"/>
    <property type="match status" value="1"/>
</dbReference>
<keyword evidence="3 5" id="KW-0862">Zinc</keyword>
<dbReference type="RefSeq" id="WP_200113078.1">
    <property type="nucleotide sequence ID" value="NZ_JAEHOH010000001.1"/>
</dbReference>
<comment type="caution">
    <text evidence="7">The sequence shown here is derived from an EMBL/GenBank/DDBJ whole genome shotgun (WGS) entry which is preliminary data.</text>
</comment>